<keyword evidence="3" id="KW-0309">Germination</keyword>
<comment type="subcellular location">
    <subcellularLocation>
        <location evidence="1">Membrane</location>
        <topology evidence="1">Lipid-anchor</topology>
    </subcellularLocation>
</comment>
<keyword evidence="6" id="KW-0564">Palmitate</keyword>
<protein>
    <submittedName>
        <fullName evidence="11">Ger(X)C family spore germination protein</fullName>
    </submittedName>
</protein>
<dbReference type="Proteomes" id="UP000319837">
    <property type="component" value="Unassembled WGS sequence"/>
</dbReference>
<dbReference type="AlphaFoldDB" id="A0A553STI6"/>
<evidence type="ECO:0000313" key="12">
    <source>
        <dbReference type="Proteomes" id="UP000319837"/>
    </source>
</evidence>
<comment type="similarity">
    <text evidence="2">Belongs to the GerABKC lipoprotein family.</text>
</comment>
<dbReference type="PANTHER" id="PTHR35789">
    <property type="entry name" value="SPORE GERMINATION PROTEIN B3"/>
    <property type="match status" value="1"/>
</dbReference>
<evidence type="ECO:0000259" key="9">
    <source>
        <dbReference type="Pfam" id="PF05504"/>
    </source>
</evidence>
<keyword evidence="7" id="KW-0449">Lipoprotein</keyword>
<accession>A0A553STI6</accession>
<sequence>MKKIFLLCLLSLMTILLTGCWSNSELNEIAIASAIGIDKTDNGYQVSVQIINPGELAGERKSGRSEVSLITKEGKTIFETLRKLSMDAPRKIYVAHIRTIIFGEDMAKEGIGKALDFLTRDHDMRSDFLIAIAKGSTAKELLNVQSPMEIVPGEKINKTIKNTEKSLGITKAVMIDGLITDIHKIGKEPVLTGIHFYGDPKTSGDLTSVQSIIPKSGITVDSIGVLRTDKLLGWLNEEESIGFNYTQDNISNLIINVPCKDAEISIETINSTTNLKALARNGKPLIQVNIFTNGVLGDVECNMNLSSKKNLDKITDDYEKVIKEKVENVIINMQETYQSDIFGFGEVIHQNQPNIWKEVKGNWQKEFADLDVKVTVKANIRRIGAILDDEGE</sequence>
<dbReference type="GO" id="GO:0016020">
    <property type="term" value="C:membrane"/>
    <property type="evidence" value="ECO:0007669"/>
    <property type="project" value="UniProtKB-SubCell"/>
</dbReference>
<dbReference type="GO" id="GO:0009847">
    <property type="term" value="P:spore germination"/>
    <property type="evidence" value="ECO:0007669"/>
    <property type="project" value="InterPro"/>
</dbReference>
<evidence type="ECO:0000256" key="3">
    <source>
        <dbReference type="ARBA" id="ARBA00022544"/>
    </source>
</evidence>
<dbReference type="RefSeq" id="WP_185763686.1">
    <property type="nucleotide sequence ID" value="NZ_RIBP01000001.1"/>
</dbReference>
<evidence type="ECO:0000256" key="4">
    <source>
        <dbReference type="ARBA" id="ARBA00022729"/>
    </source>
</evidence>
<dbReference type="InterPro" id="IPR038501">
    <property type="entry name" value="Spore_GerAC_C_sf"/>
</dbReference>
<evidence type="ECO:0000259" key="10">
    <source>
        <dbReference type="Pfam" id="PF25198"/>
    </source>
</evidence>
<dbReference type="Gene3D" id="6.20.190.10">
    <property type="entry name" value="Nutrient germinant receptor protein C, domain 1"/>
    <property type="match status" value="1"/>
</dbReference>
<feature type="signal peptide" evidence="8">
    <location>
        <begin position="1"/>
        <end position="18"/>
    </location>
</feature>
<name>A0A553STI6_NIACI</name>
<organism evidence="11 12">
    <name type="scientific">Niallia circulans</name>
    <name type="common">Bacillus circulans</name>
    <dbReference type="NCBI Taxonomy" id="1397"/>
    <lineage>
        <taxon>Bacteria</taxon>
        <taxon>Bacillati</taxon>
        <taxon>Bacillota</taxon>
        <taxon>Bacilli</taxon>
        <taxon>Bacillales</taxon>
        <taxon>Bacillaceae</taxon>
        <taxon>Niallia</taxon>
    </lineage>
</organism>
<dbReference type="InterPro" id="IPR008844">
    <property type="entry name" value="Spore_GerAC-like"/>
</dbReference>
<dbReference type="Pfam" id="PF05504">
    <property type="entry name" value="Spore_GerAC"/>
    <property type="match status" value="1"/>
</dbReference>
<evidence type="ECO:0000313" key="11">
    <source>
        <dbReference type="EMBL" id="TRZ40288.1"/>
    </source>
</evidence>
<keyword evidence="5" id="KW-0472">Membrane</keyword>
<evidence type="ECO:0000256" key="5">
    <source>
        <dbReference type="ARBA" id="ARBA00023136"/>
    </source>
</evidence>
<dbReference type="EMBL" id="RIBP01000001">
    <property type="protein sequence ID" value="TRZ40288.1"/>
    <property type="molecule type" value="Genomic_DNA"/>
</dbReference>
<evidence type="ECO:0000256" key="7">
    <source>
        <dbReference type="ARBA" id="ARBA00023288"/>
    </source>
</evidence>
<reference evidence="12" key="1">
    <citation type="submission" date="2018-10" db="EMBL/GenBank/DDBJ databases">
        <title>FDA dAtabase for Regulatory Grade micrObial Sequences (FDA-ARGOS): Supporting development and validation of Infectious Disease Dx tests.</title>
        <authorList>
            <person name="Minogue T."/>
            <person name="Wolcott M."/>
            <person name="Wasieloski L."/>
            <person name="Aguilar W."/>
            <person name="Moore D."/>
            <person name="Tallon L."/>
            <person name="Sadzewicz L."/>
            <person name="Sengamalay N."/>
            <person name="Ott S."/>
            <person name="Godinez A."/>
            <person name="Nagaraj S."/>
            <person name="Vavikolanu K."/>
            <person name="Vyas G."/>
            <person name="Nadendla S."/>
            <person name="George J."/>
            <person name="Sichtig H."/>
        </authorList>
    </citation>
    <scope>NUCLEOTIDE SEQUENCE [LARGE SCALE GENOMIC DNA]</scope>
    <source>
        <strain evidence="12">FDAARGOS_343</strain>
    </source>
</reference>
<dbReference type="InterPro" id="IPR046953">
    <property type="entry name" value="Spore_GerAC-like_C"/>
</dbReference>
<comment type="caution">
    <text evidence="11">The sequence shown here is derived from an EMBL/GenBank/DDBJ whole genome shotgun (WGS) entry which is preliminary data.</text>
</comment>
<gene>
    <name evidence="11" type="ORF">CEQ21_04950</name>
</gene>
<evidence type="ECO:0000256" key="1">
    <source>
        <dbReference type="ARBA" id="ARBA00004635"/>
    </source>
</evidence>
<dbReference type="NCBIfam" id="TIGR02887">
    <property type="entry name" value="spore_ger_x_C"/>
    <property type="match status" value="1"/>
</dbReference>
<evidence type="ECO:0000256" key="2">
    <source>
        <dbReference type="ARBA" id="ARBA00007886"/>
    </source>
</evidence>
<dbReference type="PROSITE" id="PS51257">
    <property type="entry name" value="PROKAR_LIPOPROTEIN"/>
    <property type="match status" value="1"/>
</dbReference>
<feature type="domain" description="Spore germination protein N-terminal" evidence="10">
    <location>
        <begin position="24"/>
        <end position="194"/>
    </location>
</feature>
<dbReference type="Pfam" id="PF25198">
    <property type="entry name" value="Spore_GerAC_N"/>
    <property type="match status" value="1"/>
</dbReference>
<evidence type="ECO:0000256" key="8">
    <source>
        <dbReference type="SAM" id="SignalP"/>
    </source>
</evidence>
<evidence type="ECO:0000256" key="6">
    <source>
        <dbReference type="ARBA" id="ARBA00023139"/>
    </source>
</evidence>
<dbReference type="PANTHER" id="PTHR35789:SF1">
    <property type="entry name" value="SPORE GERMINATION PROTEIN B3"/>
    <property type="match status" value="1"/>
</dbReference>
<proteinExistence type="inferred from homology"/>
<feature type="chain" id="PRO_5039665566" evidence="8">
    <location>
        <begin position="19"/>
        <end position="392"/>
    </location>
</feature>
<feature type="domain" description="Spore germination GerAC-like C-terminal" evidence="9">
    <location>
        <begin position="223"/>
        <end position="384"/>
    </location>
</feature>
<keyword evidence="4 8" id="KW-0732">Signal</keyword>
<dbReference type="Gene3D" id="3.30.300.210">
    <property type="entry name" value="Nutrient germinant receptor protein C, domain 3"/>
    <property type="match status" value="1"/>
</dbReference>
<dbReference type="InterPro" id="IPR057336">
    <property type="entry name" value="GerAC_N"/>
</dbReference>